<evidence type="ECO:0000256" key="1">
    <source>
        <dbReference type="ARBA" id="ARBA00022490"/>
    </source>
</evidence>
<dbReference type="EC" id="2.1.1.170" evidence="6"/>
<name>A0A9W6J9D5_9HYPH</name>
<dbReference type="PANTHER" id="PTHR31760:SF0">
    <property type="entry name" value="S-ADENOSYL-L-METHIONINE-DEPENDENT METHYLTRANSFERASES SUPERFAMILY PROTEIN"/>
    <property type="match status" value="1"/>
</dbReference>
<evidence type="ECO:0000256" key="6">
    <source>
        <dbReference type="HAMAP-Rule" id="MF_00074"/>
    </source>
</evidence>
<gene>
    <name evidence="6 7" type="primary">rsmG</name>
    <name evidence="7" type="ORF">GCM10017643_34380</name>
</gene>
<sequence>MSHADSPDRVRALSLTPVSRETEGRLDIIVALLEKWQRTINLVAPATLPQVWTRHVADSLQLLPLAGAARRWVDLGSGGGFPGLVVAAALAERGDADVTLVESDSRKAAFLREAARLADLPVTVLPARIEQVSGAIAAGVEVVSARALAPLPRLLELAVPFLAAGATGLFLKGQDVDNELTQASKSWRIDAEIKASLTDGGGHVLIVRAAERLGAASSGGREFSQGGHHDG</sequence>
<comment type="function">
    <text evidence="6">Specifically methylates the N7 position of guanine in position 527 of 16S rRNA.</text>
</comment>
<feature type="binding site" evidence="6">
    <location>
        <position position="146"/>
    </location>
    <ligand>
        <name>S-adenosyl-L-methionine</name>
        <dbReference type="ChEBI" id="CHEBI:59789"/>
    </ligand>
</feature>
<dbReference type="GO" id="GO:0070043">
    <property type="term" value="F:rRNA (guanine-N7-)-methyltransferase activity"/>
    <property type="evidence" value="ECO:0007669"/>
    <property type="project" value="UniProtKB-UniRule"/>
</dbReference>
<reference evidence="7" key="2">
    <citation type="submission" date="2023-01" db="EMBL/GenBank/DDBJ databases">
        <authorList>
            <person name="Sun Q."/>
            <person name="Evtushenko L."/>
        </authorList>
    </citation>
    <scope>NUCLEOTIDE SEQUENCE</scope>
    <source>
        <strain evidence="7">VKM B-2484</strain>
    </source>
</reference>
<dbReference type="PANTHER" id="PTHR31760">
    <property type="entry name" value="S-ADENOSYL-L-METHIONINE-DEPENDENT METHYLTRANSFERASES SUPERFAMILY PROTEIN"/>
    <property type="match status" value="1"/>
</dbReference>
<comment type="caution">
    <text evidence="6">Lacks conserved residue(s) required for the propagation of feature annotation.</text>
</comment>
<dbReference type="HAMAP" id="MF_00074">
    <property type="entry name" value="16SrRNA_methyltr_G"/>
    <property type="match status" value="1"/>
</dbReference>
<evidence type="ECO:0000256" key="3">
    <source>
        <dbReference type="ARBA" id="ARBA00022603"/>
    </source>
</evidence>
<evidence type="ECO:0000256" key="2">
    <source>
        <dbReference type="ARBA" id="ARBA00022552"/>
    </source>
</evidence>
<feature type="binding site" evidence="6">
    <location>
        <position position="76"/>
    </location>
    <ligand>
        <name>S-adenosyl-L-methionine</name>
        <dbReference type="ChEBI" id="CHEBI:59789"/>
    </ligand>
</feature>
<dbReference type="RefSeq" id="WP_213373439.1">
    <property type="nucleotide sequence ID" value="NZ_BSFJ01000025.1"/>
</dbReference>
<organism evidence="7 8">
    <name type="scientific">Ancylobacter dichloromethanicus</name>
    <dbReference type="NCBI Taxonomy" id="518825"/>
    <lineage>
        <taxon>Bacteria</taxon>
        <taxon>Pseudomonadati</taxon>
        <taxon>Pseudomonadota</taxon>
        <taxon>Alphaproteobacteria</taxon>
        <taxon>Hyphomicrobiales</taxon>
        <taxon>Xanthobacteraceae</taxon>
        <taxon>Ancylobacter</taxon>
    </lineage>
</organism>
<dbReference type="SUPFAM" id="SSF53335">
    <property type="entry name" value="S-adenosyl-L-methionine-dependent methyltransferases"/>
    <property type="match status" value="1"/>
</dbReference>
<comment type="similarity">
    <text evidence="6">Belongs to the methyltransferase superfamily. RNA methyltransferase RsmG family.</text>
</comment>
<dbReference type="InterPro" id="IPR029063">
    <property type="entry name" value="SAM-dependent_MTases_sf"/>
</dbReference>
<reference evidence="7" key="1">
    <citation type="journal article" date="2014" name="Int. J. Syst. Evol. Microbiol.">
        <title>Complete genome sequence of Corynebacterium casei LMG S-19264T (=DSM 44701T), isolated from a smear-ripened cheese.</title>
        <authorList>
            <consortium name="US DOE Joint Genome Institute (JGI-PGF)"/>
            <person name="Walter F."/>
            <person name="Albersmeier A."/>
            <person name="Kalinowski J."/>
            <person name="Ruckert C."/>
        </authorList>
    </citation>
    <scope>NUCLEOTIDE SEQUENCE</scope>
    <source>
        <strain evidence="7">VKM B-2484</strain>
    </source>
</reference>
<dbReference type="NCBIfam" id="TIGR00138">
    <property type="entry name" value="rsmG_gidB"/>
    <property type="match status" value="1"/>
</dbReference>
<comment type="caution">
    <text evidence="7">The sequence shown here is derived from an EMBL/GenBank/DDBJ whole genome shotgun (WGS) entry which is preliminary data.</text>
</comment>
<feature type="binding site" evidence="6">
    <location>
        <position position="81"/>
    </location>
    <ligand>
        <name>S-adenosyl-L-methionine</name>
        <dbReference type="ChEBI" id="CHEBI:59789"/>
    </ligand>
</feature>
<evidence type="ECO:0000256" key="5">
    <source>
        <dbReference type="ARBA" id="ARBA00022691"/>
    </source>
</evidence>
<evidence type="ECO:0000256" key="4">
    <source>
        <dbReference type="ARBA" id="ARBA00022679"/>
    </source>
</evidence>
<dbReference type="GO" id="GO:0005829">
    <property type="term" value="C:cytosol"/>
    <property type="evidence" value="ECO:0007669"/>
    <property type="project" value="TreeGrafter"/>
</dbReference>
<keyword evidence="4 6" id="KW-0808">Transferase</keyword>
<comment type="subcellular location">
    <subcellularLocation>
        <location evidence="6">Cytoplasm</location>
    </subcellularLocation>
</comment>
<protein>
    <recommendedName>
        <fullName evidence="6">Ribosomal RNA small subunit methyltransferase G</fullName>
        <ecNumber evidence="6">2.1.1.170</ecNumber>
    </recommendedName>
    <alternativeName>
        <fullName evidence="6">16S rRNA 7-methylguanosine methyltransferase</fullName>
        <shortName evidence="6">16S rRNA m7G methyltransferase</shortName>
    </alternativeName>
</protein>
<proteinExistence type="inferred from homology"/>
<keyword evidence="2 6" id="KW-0698">rRNA processing</keyword>
<dbReference type="InterPro" id="IPR003682">
    <property type="entry name" value="rRNA_ssu_MeTfrase_G"/>
</dbReference>
<keyword evidence="5 6" id="KW-0949">S-adenosyl-L-methionine</keyword>
<keyword evidence="8" id="KW-1185">Reference proteome</keyword>
<dbReference type="EMBL" id="BSFJ01000025">
    <property type="protein sequence ID" value="GLK73321.1"/>
    <property type="molecule type" value="Genomic_DNA"/>
</dbReference>
<dbReference type="AlphaFoldDB" id="A0A9W6J9D5"/>
<keyword evidence="1 6" id="KW-0963">Cytoplasm</keyword>
<dbReference type="Pfam" id="PF02527">
    <property type="entry name" value="GidB"/>
    <property type="match status" value="1"/>
</dbReference>
<comment type="catalytic activity">
    <reaction evidence="6">
        <text>guanosine(527) in 16S rRNA + S-adenosyl-L-methionine = N(7)-methylguanosine(527) in 16S rRNA + S-adenosyl-L-homocysteine</text>
        <dbReference type="Rhea" id="RHEA:42732"/>
        <dbReference type="Rhea" id="RHEA-COMP:10209"/>
        <dbReference type="Rhea" id="RHEA-COMP:10210"/>
        <dbReference type="ChEBI" id="CHEBI:57856"/>
        <dbReference type="ChEBI" id="CHEBI:59789"/>
        <dbReference type="ChEBI" id="CHEBI:74269"/>
        <dbReference type="ChEBI" id="CHEBI:74480"/>
        <dbReference type="EC" id="2.1.1.170"/>
    </reaction>
</comment>
<evidence type="ECO:0000313" key="8">
    <source>
        <dbReference type="Proteomes" id="UP001143370"/>
    </source>
</evidence>
<feature type="binding site" evidence="6">
    <location>
        <begin position="129"/>
        <end position="130"/>
    </location>
    <ligand>
        <name>S-adenosyl-L-methionine</name>
        <dbReference type="ChEBI" id="CHEBI:59789"/>
    </ligand>
</feature>
<dbReference type="Gene3D" id="3.40.50.150">
    <property type="entry name" value="Vaccinia Virus protein VP39"/>
    <property type="match status" value="1"/>
</dbReference>
<dbReference type="Proteomes" id="UP001143370">
    <property type="component" value="Unassembled WGS sequence"/>
</dbReference>
<evidence type="ECO:0000313" key="7">
    <source>
        <dbReference type="EMBL" id="GLK73321.1"/>
    </source>
</evidence>
<accession>A0A9W6J9D5</accession>
<keyword evidence="3 6" id="KW-0489">Methyltransferase</keyword>